<dbReference type="EMBL" id="OU912926">
    <property type="protein sequence ID" value="CAG9933388.1"/>
    <property type="molecule type" value="Genomic_DNA"/>
</dbReference>
<name>A0ABM8Z0T2_9PROT</name>
<dbReference type="InterPro" id="IPR036249">
    <property type="entry name" value="Thioredoxin-like_sf"/>
</dbReference>
<protein>
    <submittedName>
        <fullName evidence="2">Thymidylate kinase</fullName>
        <ecNumber evidence="2">2.7.4.9</ecNumber>
    </submittedName>
</protein>
<dbReference type="Proteomes" id="UP000839052">
    <property type="component" value="Chromosome"/>
</dbReference>
<keyword evidence="2" id="KW-0418">Kinase</keyword>
<reference evidence="2 3" key="1">
    <citation type="submission" date="2021-10" db="EMBL/GenBank/DDBJ databases">
        <authorList>
            <person name="Koch H."/>
        </authorList>
    </citation>
    <scope>NUCLEOTIDE SEQUENCE [LARGE SCALE GENOMIC DNA]</scope>
    <source>
        <strain evidence="2">6680</strain>
    </source>
</reference>
<evidence type="ECO:0000313" key="3">
    <source>
        <dbReference type="Proteomes" id="UP000839052"/>
    </source>
</evidence>
<dbReference type="InterPro" id="IPR004879">
    <property type="entry name" value="Ssp411-like_TRX"/>
</dbReference>
<evidence type="ECO:0000259" key="1">
    <source>
        <dbReference type="Pfam" id="PF03190"/>
    </source>
</evidence>
<feature type="domain" description="Spermatogenesis-associated protein 20-like TRX" evidence="1">
    <location>
        <begin position="12"/>
        <end position="172"/>
    </location>
</feature>
<keyword evidence="2" id="KW-0808">Transferase</keyword>
<dbReference type="PANTHER" id="PTHR42899">
    <property type="entry name" value="SPERMATOGENESIS-ASSOCIATED PROTEIN 20"/>
    <property type="match status" value="1"/>
</dbReference>
<dbReference type="InterPro" id="IPR012341">
    <property type="entry name" value="6hp_glycosidase-like_sf"/>
</dbReference>
<dbReference type="SUPFAM" id="SSF48208">
    <property type="entry name" value="Six-hairpin glycosidases"/>
    <property type="match status" value="1"/>
</dbReference>
<dbReference type="InterPro" id="IPR008928">
    <property type="entry name" value="6-hairpin_glycosidase_sf"/>
</dbReference>
<dbReference type="EC" id="2.7.4.9" evidence="2"/>
<dbReference type="InterPro" id="IPR024705">
    <property type="entry name" value="Ssp411"/>
</dbReference>
<sequence length="700" mass="79369">MIEVFFIEPNMPNRLAQETSPYLQQHADNPVDWFPWGEEALMRAREQNKPILLSIGYSACHWCHVMAHESFEDADVAAVMNQYFINIKVDREERPDLDHIYQAAHNMLAQRNGGWPLTLFLMPDQVPFFGGTYFPKEARYNLPGFVPLLERVADLYHTRRDDIAKQSASLLQLFGTSLPSAENQVSFNKTSLEEAFSGLQQSFDPIHGGFGGAPKFPLPTEMEFLLRYATRGGNPDAHRMVLHTLRKMADGGIYDQLGGGFCRYSVDERWEIPHFEKMLYDNGPLLALYTDAYVLSGEASFKRVVQGISDWVMREMQSPQGGYYSSLDADSEHEEGKFYVWTPEQAASLLSVEEYAIVAAHYGLDHPPNFENRHWNLIVAQPLTTIAEARHLPLEQIAQQLTSAQKKLFAARANRVRPGRDEKILVSWNALMIKGMARAGRRLGESEWILSAQRAVDFIHATMWQNGRLFATSKDGKAHLNAYLDDYAFMLDALLELLQTQFRLIDLEFARALADVLLEQFEDQQAGGFFFTSHDHEKLIHRPKPEHDNAMPSGNGIAALALQRLGHILGEKRYLEAAERTLTLYYPFFAKQPMSFTSLLMTLQEYLMPPQIVILRSTPEASAAWREQLFQHYWPGTLILALEGELIGLPETLTRPYTQDVSAWVCQGVQCLPVIEDCQKLIDVCKSGETGSGSINAQNT</sequence>
<dbReference type="CDD" id="cd02955">
    <property type="entry name" value="SSP411"/>
    <property type="match status" value="1"/>
</dbReference>
<evidence type="ECO:0000313" key="2">
    <source>
        <dbReference type="EMBL" id="CAG9933388.1"/>
    </source>
</evidence>
<dbReference type="Gene3D" id="3.40.30.10">
    <property type="entry name" value="Glutaredoxin"/>
    <property type="match status" value="1"/>
</dbReference>
<accession>A0ABM8Z0T2</accession>
<dbReference type="PANTHER" id="PTHR42899:SF1">
    <property type="entry name" value="SPERMATOGENESIS-ASSOCIATED PROTEIN 20"/>
    <property type="match status" value="1"/>
</dbReference>
<dbReference type="PIRSF" id="PIRSF006402">
    <property type="entry name" value="UCP006402_thioredoxin"/>
    <property type="match status" value="1"/>
</dbReference>
<dbReference type="GO" id="GO:0004798">
    <property type="term" value="F:dTMP kinase activity"/>
    <property type="evidence" value="ECO:0007669"/>
    <property type="project" value="UniProtKB-EC"/>
</dbReference>
<gene>
    <name evidence="2" type="ORF">NTG6680_2139</name>
</gene>
<keyword evidence="3" id="KW-1185">Reference proteome</keyword>
<dbReference type="Pfam" id="PF03190">
    <property type="entry name" value="Thioredox_DsbH"/>
    <property type="match status" value="1"/>
</dbReference>
<proteinExistence type="predicted"/>
<dbReference type="Gene3D" id="1.50.10.10">
    <property type="match status" value="1"/>
</dbReference>
<organism evidence="2 3">
    <name type="scientific">Candidatus Nitrotoga arctica</name>
    <dbReference type="NCBI Taxonomy" id="453162"/>
    <lineage>
        <taxon>Bacteria</taxon>
        <taxon>Pseudomonadati</taxon>
        <taxon>Pseudomonadota</taxon>
        <taxon>Betaproteobacteria</taxon>
        <taxon>Nitrosomonadales</taxon>
        <taxon>Gallionellaceae</taxon>
        <taxon>Candidatus Nitrotoga</taxon>
    </lineage>
</organism>
<dbReference type="SUPFAM" id="SSF52833">
    <property type="entry name" value="Thioredoxin-like"/>
    <property type="match status" value="1"/>
</dbReference>